<feature type="region of interest" description="Disordered" evidence="1">
    <location>
        <begin position="1"/>
        <end position="23"/>
    </location>
</feature>
<dbReference type="STRING" id="595434.RISK_002684"/>
<keyword evidence="3" id="KW-1185">Reference proteome</keyword>
<dbReference type="EMBL" id="LECT01000020">
    <property type="protein sequence ID" value="KLU05321.1"/>
    <property type="molecule type" value="Genomic_DNA"/>
</dbReference>
<dbReference type="Proteomes" id="UP000036367">
    <property type="component" value="Unassembled WGS sequence"/>
</dbReference>
<reference evidence="2" key="1">
    <citation type="submission" date="2015-05" db="EMBL/GenBank/DDBJ databases">
        <title>Permanent draft genome of Rhodopirellula islandicus K833.</title>
        <authorList>
            <person name="Kizina J."/>
            <person name="Richter M."/>
            <person name="Glockner F.O."/>
            <person name="Harder J."/>
        </authorList>
    </citation>
    <scope>NUCLEOTIDE SEQUENCE [LARGE SCALE GENOMIC DNA]</scope>
    <source>
        <strain evidence="2">K833</strain>
    </source>
</reference>
<proteinExistence type="predicted"/>
<evidence type="ECO:0000313" key="3">
    <source>
        <dbReference type="Proteomes" id="UP000036367"/>
    </source>
</evidence>
<comment type="caution">
    <text evidence="2">The sequence shown here is derived from an EMBL/GenBank/DDBJ whole genome shotgun (WGS) entry which is preliminary data.</text>
</comment>
<protein>
    <submittedName>
        <fullName evidence="2">Uncharacterized protein</fullName>
    </submittedName>
</protein>
<evidence type="ECO:0000313" key="2">
    <source>
        <dbReference type="EMBL" id="KLU05321.1"/>
    </source>
</evidence>
<organism evidence="2 3">
    <name type="scientific">Rhodopirellula islandica</name>
    <dbReference type="NCBI Taxonomy" id="595434"/>
    <lineage>
        <taxon>Bacteria</taxon>
        <taxon>Pseudomonadati</taxon>
        <taxon>Planctomycetota</taxon>
        <taxon>Planctomycetia</taxon>
        <taxon>Pirellulales</taxon>
        <taxon>Pirellulaceae</taxon>
        <taxon>Rhodopirellula</taxon>
    </lineage>
</organism>
<gene>
    <name evidence="2" type="ORF">RISK_002684</name>
</gene>
<dbReference type="AlphaFoldDB" id="A0A0J1BFN2"/>
<dbReference type="PATRIC" id="fig|595434.4.peg.2555"/>
<sequence length="59" mass="6780">MAVRPGCFSPNRQSRRSRHRDVGKTFDCTASPKLLVPVPETLDEFRDTRHENGVPWNVD</sequence>
<evidence type="ECO:0000256" key="1">
    <source>
        <dbReference type="SAM" id="MobiDB-lite"/>
    </source>
</evidence>
<accession>A0A0J1BFN2</accession>
<name>A0A0J1BFN2_RHOIS</name>